<comment type="similarity">
    <text evidence="1">Belongs to the NAD(P)H dehydrogenase (quinone) family.</text>
</comment>
<evidence type="ECO:0000313" key="4">
    <source>
        <dbReference type="EMBL" id="APX14215.1"/>
    </source>
</evidence>
<dbReference type="Gene3D" id="3.40.50.360">
    <property type="match status" value="1"/>
</dbReference>
<evidence type="ECO:0000313" key="5">
    <source>
        <dbReference type="Proteomes" id="UP000186336"/>
    </source>
</evidence>
<dbReference type="InterPro" id="IPR029039">
    <property type="entry name" value="Flavoprotein-like_sf"/>
</dbReference>
<dbReference type="Pfam" id="PF02525">
    <property type="entry name" value="Flavodoxin_2"/>
    <property type="match status" value="1"/>
</dbReference>
<feature type="domain" description="Flavodoxin-like fold" evidence="3">
    <location>
        <begin position="3"/>
        <end position="178"/>
    </location>
</feature>
<dbReference type="OrthoDB" id="9798454at2"/>
<dbReference type="InterPro" id="IPR003680">
    <property type="entry name" value="Flavodoxin_fold"/>
</dbReference>
<evidence type="ECO:0000256" key="2">
    <source>
        <dbReference type="ARBA" id="ARBA00023002"/>
    </source>
</evidence>
<dbReference type="AlphaFoldDB" id="A0A1P8N1M0"/>
<dbReference type="KEGG" id="tom:BWR18_20365"/>
<dbReference type="Proteomes" id="UP000186336">
    <property type="component" value="Plasmid pDOK1-4-3"/>
</dbReference>
<dbReference type="RefSeq" id="WP_076630682.1">
    <property type="nucleotide sequence ID" value="NZ_CP019315.1"/>
</dbReference>
<dbReference type="EMBL" id="CP019315">
    <property type="protein sequence ID" value="APX14215.1"/>
    <property type="molecule type" value="Genomic_DNA"/>
</dbReference>
<dbReference type="PANTHER" id="PTHR10204">
    <property type="entry name" value="NAD P H OXIDOREDUCTASE-RELATED"/>
    <property type="match status" value="1"/>
</dbReference>
<dbReference type="SUPFAM" id="SSF52218">
    <property type="entry name" value="Flavoproteins"/>
    <property type="match status" value="1"/>
</dbReference>
<sequence>MTKRIFIWVAHPRAGSLNAALAERYAKGARAKGAEVRIMHLSDMAPETGYSENADLSPDLQVWQDNIRWADHVMIVHPYWWGAMPAQAKAVMDAGLQSGFAYKYHGRGLGWDKLLDGRTGDAIITADTPTWLDTLIYRSPGRRVMRNQVMKFVGVKPRKVVLLGSIKLADDAKINRWLSQAEEMGATAA</sequence>
<protein>
    <recommendedName>
        <fullName evidence="3">Flavodoxin-like fold domain-containing protein</fullName>
    </recommendedName>
</protein>
<reference evidence="4 5" key="1">
    <citation type="submission" date="2017-01" db="EMBL/GenBank/DDBJ databases">
        <title>Complete genome of Tateyamaria omphalii DOK1-4 isolated from seawater in Dokdo.</title>
        <authorList>
            <person name="Kim J.H."/>
            <person name="Chi W.-J."/>
        </authorList>
    </citation>
    <scope>NUCLEOTIDE SEQUENCE [LARGE SCALE GENOMIC DNA]</scope>
    <source>
        <strain evidence="4 5">DOK1-4</strain>
        <plasmid evidence="4 5">pDOK1-4-3</plasmid>
    </source>
</reference>
<gene>
    <name evidence="4" type="ORF">BWR18_20365</name>
</gene>
<proteinExistence type="inferred from homology"/>
<dbReference type="GO" id="GO:0005829">
    <property type="term" value="C:cytosol"/>
    <property type="evidence" value="ECO:0007669"/>
    <property type="project" value="TreeGrafter"/>
</dbReference>
<name>A0A1P8N1M0_9RHOB</name>
<geneLocation type="plasmid" evidence="4 5">
    <name>pDOK1-4-3</name>
</geneLocation>
<accession>A0A1P8N1M0</accession>
<dbReference type="PANTHER" id="PTHR10204:SF34">
    <property type="entry name" value="NAD(P)H DEHYDROGENASE [QUINONE] 1 ISOFORM 1"/>
    <property type="match status" value="1"/>
</dbReference>
<dbReference type="GO" id="GO:0003955">
    <property type="term" value="F:NAD(P)H dehydrogenase (quinone) activity"/>
    <property type="evidence" value="ECO:0007669"/>
    <property type="project" value="TreeGrafter"/>
</dbReference>
<keyword evidence="2" id="KW-0560">Oxidoreductase</keyword>
<organism evidence="4 5">
    <name type="scientific">Tateyamaria omphalii</name>
    <dbReference type="NCBI Taxonomy" id="299262"/>
    <lineage>
        <taxon>Bacteria</taxon>
        <taxon>Pseudomonadati</taxon>
        <taxon>Pseudomonadota</taxon>
        <taxon>Alphaproteobacteria</taxon>
        <taxon>Rhodobacterales</taxon>
        <taxon>Roseobacteraceae</taxon>
        <taxon>Tateyamaria</taxon>
    </lineage>
</organism>
<evidence type="ECO:0000256" key="1">
    <source>
        <dbReference type="ARBA" id="ARBA00006252"/>
    </source>
</evidence>
<evidence type="ECO:0000259" key="3">
    <source>
        <dbReference type="Pfam" id="PF02525"/>
    </source>
</evidence>
<keyword evidence="4" id="KW-0614">Plasmid</keyword>
<dbReference type="InterPro" id="IPR051545">
    <property type="entry name" value="NAD(P)H_dehydrogenase_qn"/>
</dbReference>
<keyword evidence="5" id="KW-1185">Reference proteome</keyword>